<keyword evidence="8" id="KW-0456">Lyase</keyword>
<keyword evidence="6" id="KW-0479">Metal-binding</keyword>
<dbReference type="EC" id="4.1.2.50" evidence="4"/>
<comment type="pathway">
    <text evidence="2">Purine metabolism; 7-cyano-7-deazaguanine biosynthesis.</text>
</comment>
<evidence type="ECO:0000256" key="8">
    <source>
        <dbReference type="ARBA" id="ARBA00023239"/>
    </source>
</evidence>
<accession>A0A450TCY5</accession>
<comment type="similarity">
    <text evidence="3">Belongs to the PTPS family. QueD subfamily.</text>
</comment>
<evidence type="ECO:0000313" key="12">
    <source>
        <dbReference type="EMBL" id="VFJ74101.1"/>
    </source>
</evidence>
<evidence type="ECO:0000313" key="11">
    <source>
        <dbReference type="EMBL" id="VFJ64776.1"/>
    </source>
</evidence>
<dbReference type="PANTHER" id="PTHR12589:SF7">
    <property type="entry name" value="6-PYRUVOYL TETRAHYDROBIOPTERIN SYNTHASE"/>
    <property type="match status" value="1"/>
</dbReference>
<evidence type="ECO:0000256" key="2">
    <source>
        <dbReference type="ARBA" id="ARBA00005061"/>
    </source>
</evidence>
<evidence type="ECO:0000256" key="9">
    <source>
        <dbReference type="ARBA" id="ARBA00031449"/>
    </source>
</evidence>
<comment type="cofactor">
    <cofactor evidence="1">
        <name>Zn(2+)</name>
        <dbReference type="ChEBI" id="CHEBI:29105"/>
    </cofactor>
</comment>
<evidence type="ECO:0000313" key="13">
    <source>
        <dbReference type="EMBL" id="VFK17816.1"/>
    </source>
</evidence>
<evidence type="ECO:0000256" key="5">
    <source>
        <dbReference type="ARBA" id="ARBA00018141"/>
    </source>
</evidence>
<dbReference type="GO" id="GO:0046872">
    <property type="term" value="F:metal ion binding"/>
    <property type="evidence" value="ECO:0007669"/>
    <property type="project" value="UniProtKB-KW"/>
</dbReference>
<dbReference type="EMBL" id="CAADFL010000504">
    <property type="protein sequence ID" value="VFK17816.1"/>
    <property type="molecule type" value="Genomic_DNA"/>
</dbReference>
<dbReference type="EMBL" id="CAADEZ010000757">
    <property type="protein sequence ID" value="VFJ74101.1"/>
    <property type="molecule type" value="Genomic_DNA"/>
</dbReference>
<dbReference type="UniPathway" id="UPA00391"/>
<dbReference type="GO" id="GO:0070497">
    <property type="term" value="F:6-carboxytetrahydropterin synthase activity"/>
    <property type="evidence" value="ECO:0007669"/>
    <property type="project" value="UniProtKB-EC"/>
</dbReference>
<evidence type="ECO:0000256" key="7">
    <source>
        <dbReference type="ARBA" id="ARBA00022833"/>
    </source>
</evidence>
<evidence type="ECO:0000256" key="1">
    <source>
        <dbReference type="ARBA" id="ARBA00001947"/>
    </source>
</evidence>
<name>A0A450TCY5_9GAMM</name>
<dbReference type="InterPro" id="IPR007115">
    <property type="entry name" value="6-PTP_synth/QueD"/>
</dbReference>
<dbReference type="InterPro" id="IPR038418">
    <property type="entry name" value="6-PTP_synth/QueD_sf"/>
</dbReference>
<dbReference type="AlphaFoldDB" id="A0A450TCY5"/>
<protein>
    <recommendedName>
        <fullName evidence="5">6-carboxy-5,6,7,8-tetrahydropterin synthase</fullName>
        <ecNumber evidence="4">4.1.2.50</ecNumber>
    </recommendedName>
    <alternativeName>
        <fullName evidence="9">Queuosine biosynthesis protein QueD</fullName>
    </alternativeName>
</protein>
<dbReference type="Pfam" id="PF01242">
    <property type="entry name" value="PTPS"/>
    <property type="match status" value="1"/>
</dbReference>
<evidence type="ECO:0000256" key="10">
    <source>
        <dbReference type="ARBA" id="ARBA00048807"/>
    </source>
</evidence>
<reference evidence="11" key="1">
    <citation type="submission" date="2019-02" db="EMBL/GenBank/DDBJ databases">
        <authorList>
            <person name="Gruber-Vodicka R. H."/>
            <person name="Seah K. B. B."/>
        </authorList>
    </citation>
    <scope>NUCLEOTIDE SEQUENCE</scope>
    <source>
        <strain evidence="12">BECK_BZ163</strain>
        <strain evidence="13">BECK_BZ164</strain>
        <strain evidence="11">BECK_BZ165</strain>
    </source>
</reference>
<evidence type="ECO:0000256" key="3">
    <source>
        <dbReference type="ARBA" id="ARBA00008900"/>
    </source>
</evidence>
<comment type="catalytic activity">
    <reaction evidence="10">
        <text>7,8-dihydroneopterin 3'-triphosphate + H2O = 6-carboxy-5,6,7,8-tetrahydropterin + triphosphate + acetaldehyde + 2 H(+)</text>
        <dbReference type="Rhea" id="RHEA:27966"/>
        <dbReference type="ChEBI" id="CHEBI:15343"/>
        <dbReference type="ChEBI" id="CHEBI:15377"/>
        <dbReference type="ChEBI" id="CHEBI:15378"/>
        <dbReference type="ChEBI" id="CHEBI:18036"/>
        <dbReference type="ChEBI" id="CHEBI:58462"/>
        <dbReference type="ChEBI" id="CHEBI:61032"/>
        <dbReference type="EC" id="4.1.2.50"/>
    </reaction>
</comment>
<keyword evidence="7" id="KW-0862">Zinc</keyword>
<evidence type="ECO:0000256" key="4">
    <source>
        <dbReference type="ARBA" id="ARBA00012982"/>
    </source>
</evidence>
<dbReference type="PANTHER" id="PTHR12589">
    <property type="entry name" value="PYRUVOYL TETRAHYDROBIOPTERIN SYNTHASE"/>
    <property type="match status" value="1"/>
</dbReference>
<dbReference type="EMBL" id="CAADFA010000377">
    <property type="protein sequence ID" value="VFJ64776.1"/>
    <property type="molecule type" value="Genomic_DNA"/>
</dbReference>
<evidence type="ECO:0000256" key="6">
    <source>
        <dbReference type="ARBA" id="ARBA00022723"/>
    </source>
</evidence>
<gene>
    <name evidence="12" type="ORF">BECKFM1743A_GA0114220_107573</name>
    <name evidence="13" type="ORF">BECKFM1743B_GA0114221_105043</name>
    <name evidence="11" type="ORF">BECKFM1743C_GA0114222_103773</name>
</gene>
<organism evidence="11">
    <name type="scientific">Candidatus Kentrum sp. FM</name>
    <dbReference type="NCBI Taxonomy" id="2126340"/>
    <lineage>
        <taxon>Bacteria</taxon>
        <taxon>Pseudomonadati</taxon>
        <taxon>Pseudomonadota</taxon>
        <taxon>Gammaproteobacteria</taxon>
        <taxon>Candidatus Kentrum</taxon>
    </lineage>
</organism>
<dbReference type="SUPFAM" id="SSF55620">
    <property type="entry name" value="Tetrahydrobiopterin biosynthesis enzymes-like"/>
    <property type="match status" value="1"/>
</dbReference>
<proteinExistence type="inferred from homology"/>
<sequence length="146" mass="16585">MKLQAIRLHDFSMGHRVIGEGPDNKCAHLHGHNYRVIFYCESEQESDTDNSSGYVVNLSIVKEKLCMWVEDNYDHRMMIWDKDPILSKLQELEPDHIVSVPFKPSTENIAHHLLTVVGPLQLAGTGARLTKVEIIETMKCSSIAEI</sequence>
<dbReference type="Gene3D" id="3.30.479.10">
    <property type="entry name" value="6-pyruvoyl tetrahydropterin synthase/QueD"/>
    <property type="match status" value="1"/>
</dbReference>